<evidence type="ECO:0000259" key="2">
    <source>
        <dbReference type="PROSITE" id="PS50188"/>
    </source>
</evidence>
<gene>
    <name evidence="3" type="ORF">UPYG_G00159280</name>
</gene>
<dbReference type="InterPro" id="IPR001870">
    <property type="entry name" value="B30.2/SPRY"/>
</dbReference>
<reference evidence="3 4" key="1">
    <citation type="submission" date="2024-06" db="EMBL/GenBank/DDBJ databases">
        <authorList>
            <person name="Pan Q."/>
            <person name="Wen M."/>
            <person name="Jouanno E."/>
            <person name="Zahm M."/>
            <person name="Klopp C."/>
            <person name="Cabau C."/>
            <person name="Louis A."/>
            <person name="Berthelot C."/>
            <person name="Parey E."/>
            <person name="Roest Crollius H."/>
            <person name="Montfort J."/>
            <person name="Robinson-Rechavi M."/>
            <person name="Bouchez O."/>
            <person name="Lampietro C."/>
            <person name="Lopez Roques C."/>
            <person name="Donnadieu C."/>
            <person name="Postlethwait J."/>
            <person name="Bobe J."/>
            <person name="Verreycken H."/>
            <person name="Guiguen Y."/>
        </authorList>
    </citation>
    <scope>NUCLEOTIDE SEQUENCE [LARGE SCALE GENOMIC DNA]</scope>
    <source>
        <strain evidence="3">Up_M1</strain>
        <tissue evidence="3">Testis</tissue>
    </source>
</reference>
<accession>A0ABD0X2Z7</accession>
<dbReference type="InterPro" id="IPR050143">
    <property type="entry name" value="TRIM/RBCC"/>
</dbReference>
<dbReference type="SUPFAM" id="SSF49899">
    <property type="entry name" value="Concanavalin A-like lectins/glucanases"/>
    <property type="match status" value="1"/>
</dbReference>
<dbReference type="InterPro" id="IPR043136">
    <property type="entry name" value="B30.2/SPRY_sf"/>
</dbReference>
<dbReference type="AlphaFoldDB" id="A0ABD0X2Z7"/>
<evidence type="ECO:0000256" key="1">
    <source>
        <dbReference type="SAM" id="MobiDB-lite"/>
    </source>
</evidence>
<organism evidence="3 4">
    <name type="scientific">Umbra pygmaea</name>
    <name type="common">Eastern mudminnow</name>
    <dbReference type="NCBI Taxonomy" id="75934"/>
    <lineage>
        <taxon>Eukaryota</taxon>
        <taxon>Metazoa</taxon>
        <taxon>Chordata</taxon>
        <taxon>Craniata</taxon>
        <taxon>Vertebrata</taxon>
        <taxon>Euteleostomi</taxon>
        <taxon>Actinopterygii</taxon>
        <taxon>Neopterygii</taxon>
        <taxon>Teleostei</taxon>
        <taxon>Protacanthopterygii</taxon>
        <taxon>Esociformes</taxon>
        <taxon>Umbridae</taxon>
        <taxon>Umbra</taxon>
    </lineage>
</organism>
<dbReference type="SMART" id="SM00449">
    <property type="entry name" value="SPRY"/>
    <property type="match status" value="1"/>
</dbReference>
<dbReference type="CDD" id="cd13733">
    <property type="entry name" value="SPRY_PRY_C-I_1"/>
    <property type="match status" value="1"/>
</dbReference>
<dbReference type="PRINTS" id="PR01407">
    <property type="entry name" value="BUTYPHLNCDUF"/>
</dbReference>
<dbReference type="InterPro" id="IPR003877">
    <property type="entry name" value="SPRY_dom"/>
</dbReference>
<dbReference type="PROSITE" id="PS50188">
    <property type="entry name" value="B302_SPRY"/>
    <property type="match status" value="1"/>
</dbReference>
<dbReference type="EMBL" id="JAGEUA010000004">
    <property type="protein sequence ID" value="KAL0985599.1"/>
    <property type="molecule type" value="Genomic_DNA"/>
</dbReference>
<dbReference type="Gene3D" id="2.60.120.920">
    <property type="match status" value="1"/>
</dbReference>
<protein>
    <recommendedName>
        <fullName evidence="2">B30.2/SPRY domain-containing protein</fullName>
    </recommendedName>
</protein>
<dbReference type="Proteomes" id="UP001557470">
    <property type="component" value="Unassembled WGS sequence"/>
</dbReference>
<dbReference type="PANTHER" id="PTHR24103">
    <property type="entry name" value="E3 UBIQUITIN-PROTEIN LIGASE TRIM"/>
    <property type="match status" value="1"/>
</dbReference>
<proteinExistence type="predicted"/>
<name>A0ABD0X2Z7_UMBPY</name>
<evidence type="ECO:0000313" key="3">
    <source>
        <dbReference type="EMBL" id="KAL0985599.1"/>
    </source>
</evidence>
<feature type="region of interest" description="Disordered" evidence="1">
    <location>
        <begin position="1"/>
        <end position="32"/>
    </location>
</feature>
<dbReference type="InterPro" id="IPR003879">
    <property type="entry name" value="Butyrophylin_SPRY"/>
</dbReference>
<comment type="caution">
    <text evidence="3">The sequence shown here is derived from an EMBL/GenBank/DDBJ whole genome shotgun (WGS) entry which is preliminary data.</text>
</comment>
<evidence type="ECO:0000313" key="4">
    <source>
        <dbReference type="Proteomes" id="UP001557470"/>
    </source>
</evidence>
<keyword evidence="4" id="KW-1185">Reference proteome</keyword>
<feature type="domain" description="B30.2/SPRY" evidence="2">
    <location>
        <begin position="229"/>
        <end position="421"/>
    </location>
</feature>
<dbReference type="InterPro" id="IPR013320">
    <property type="entry name" value="ConA-like_dom_sf"/>
</dbReference>
<dbReference type="Pfam" id="PF00622">
    <property type="entry name" value="SPRY"/>
    <property type="match status" value="1"/>
</dbReference>
<sequence>MASGTAERVGGSYGSFGNTYKKEKNKRTCSSQPFNKPSMSFYKKTERLMGKVLKFLGADQEKDEITWDESKRIIRDLATELKRVVKIRNISLLTKVNDESSCQEERQDFIIQWAEELKPSTQTEQVPTGEIQRDNIHTQQVPDKEQKLKEAYKIVSDWASTLQNMDSVSPGEEVCSVIKDLESQWKRGKLPNMLPVMDFIIWTVLQEHPYEGSIAKQWLKKRKRFDSKVDFNNIPDTVWKWILKASVKITLDIKTANPNLKLSPDRNTLKMDTIIEDIYNPWDHCEITSKMYSGWWCVLGSEGFTSGRHYWEVGVKGKSEWRIGVVKESAPRCGFTNLNTQAGYWTLRLQFAELMAVTTPITKLNQSVPSKVGVYLDIEEGQVSFYDAEKRYHIYTFDIDKSEKIYPLFHTIETDKEMVIQ</sequence>